<feature type="compositionally biased region" description="Polar residues" evidence="1">
    <location>
        <begin position="1"/>
        <end position="19"/>
    </location>
</feature>
<dbReference type="OrthoDB" id="7779943at2759"/>
<keyword evidence="2" id="KW-1185">Reference proteome</keyword>
<gene>
    <name evidence="3" type="primary">LOC117566074</name>
</gene>
<proteinExistence type="predicted"/>
<dbReference type="RefSeq" id="XP_034101444.1">
    <property type="nucleotide sequence ID" value="XM_034245553.2"/>
</dbReference>
<dbReference type="AlphaFoldDB" id="A0A6P8WCS1"/>
<dbReference type="GeneID" id="117566074"/>
<dbReference type="Proteomes" id="UP000515160">
    <property type="component" value="Chromosome 2L"/>
</dbReference>
<evidence type="ECO:0000313" key="3">
    <source>
        <dbReference type="RefSeq" id="XP_034101444.1"/>
    </source>
</evidence>
<protein>
    <submittedName>
        <fullName evidence="3">Uncharacterized protein LOC117566074</fullName>
    </submittedName>
</protein>
<evidence type="ECO:0000313" key="2">
    <source>
        <dbReference type="Proteomes" id="UP000515160"/>
    </source>
</evidence>
<dbReference type="CTD" id="34559"/>
<sequence length="281" mass="28992">MQTPAAITASAPSGSNVSGDSAAAPLRACSTSGCRVSKYVELTKRKCAQFVSLPYIMPKPLVVNGKTSIFQVGGEMAKMGDIPSLAAAAASGNGQPIYRIKPGTHAHVINYVFIDEGSDSMEKAKSEDQEAMRMLIDSQRESATAKLQKLITTHRGVGPTTVSATVTPAIPAPAVAKPTVVSNTNIATISTNSIVTNMQSSTYKHVTTPQIHPDLSIASVAGALPRAAAPPLVIAPAPSTASTSKPAAISGSQSNQNVLKLQAEILKLQRTVAQLGGAAPR</sequence>
<name>A0A6P8WCS1_DROAB</name>
<reference evidence="3" key="1">
    <citation type="submission" date="2025-08" db="UniProtKB">
        <authorList>
            <consortium name="RefSeq"/>
        </authorList>
    </citation>
    <scope>IDENTIFICATION</scope>
    <source>
        <strain evidence="3">15112-1751.03</strain>
        <tissue evidence="3">Whole Adult</tissue>
    </source>
</reference>
<accession>A0A6P8WCS1</accession>
<evidence type="ECO:0000256" key="1">
    <source>
        <dbReference type="SAM" id="MobiDB-lite"/>
    </source>
</evidence>
<organism evidence="2 3">
    <name type="scientific">Drosophila albomicans</name>
    <name type="common">Fruit fly</name>
    <dbReference type="NCBI Taxonomy" id="7291"/>
    <lineage>
        <taxon>Eukaryota</taxon>
        <taxon>Metazoa</taxon>
        <taxon>Ecdysozoa</taxon>
        <taxon>Arthropoda</taxon>
        <taxon>Hexapoda</taxon>
        <taxon>Insecta</taxon>
        <taxon>Pterygota</taxon>
        <taxon>Neoptera</taxon>
        <taxon>Endopterygota</taxon>
        <taxon>Diptera</taxon>
        <taxon>Brachycera</taxon>
        <taxon>Muscomorpha</taxon>
        <taxon>Ephydroidea</taxon>
        <taxon>Drosophilidae</taxon>
        <taxon>Drosophila</taxon>
    </lineage>
</organism>
<feature type="region of interest" description="Disordered" evidence="1">
    <location>
        <begin position="1"/>
        <end position="22"/>
    </location>
</feature>